<evidence type="ECO:0000256" key="3">
    <source>
        <dbReference type="SAM" id="MobiDB-lite"/>
    </source>
</evidence>
<dbReference type="AlphaFoldDB" id="A0A9N9VAY4"/>
<feature type="region of interest" description="Disordered" evidence="3">
    <location>
        <begin position="139"/>
        <end position="163"/>
    </location>
</feature>
<proteinExistence type="predicted"/>
<keyword evidence="2" id="KW-0067">ATP-binding</keyword>
<dbReference type="EMBL" id="CABFNQ020000682">
    <property type="protein sequence ID" value="CAH0022712.1"/>
    <property type="molecule type" value="Genomic_DNA"/>
</dbReference>
<sequence length="257" mass="28798">MLWPWVPGAKWFLPRQLNRGAPSPCGVEQHDSHKVTVRPCTNSIRFWVLTKKSRTIDRNGAVAFGIHTASHASTISVTDPSNIPGEWEQKLHPGWPPESTFQIPDPIPDAHIYYVRKGDYVRRGATALVERLPSGHIAKTPLLNPYDPDEERKARQSTENEYESKTLVLEDHANGDLDTYLKNHCDTDAGTRQKWALQAAQALRALHCAQVIHQDVTPRYFLLDDSLDLRICDFAGSSFPGHTSSTGAPGSRYQSRP</sequence>
<evidence type="ECO:0000313" key="6">
    <source>
        <dbReference type="Proteomes" id="UP000696573"/>
    </source>
</evidence>
<dbReference type="Proteomes" id="UP000696573">
    <property type="component" value="Unassembled WGS sequence"/>
</dbReference>
<evidence type="ECO:0000259" key="4">
    <source>
        <dbReference type="PROSITE" id="PS50011"/>
    </source>
</evidence>
<organism evidence="5 6">
    <name type="scientific">Clonostachys rhizophaga</name>
    <dbReference type="NCBI Taxonomy" id="160324"/>
    <lineage>
        <taxon>Eukaryota</taxon>
        <taxon>Fungi</taxon>
        <taxon>Dikarya</taxon>
        <taxon>Ascomycota</taxon>
        <taxon>Pezizomycotina</taxon>
        <taxon>Sordariomycetes</taxon>
        <taxon>Hypocreomycetidae</taxon>
        <taxon>Hypocreales</taxon>
        <taxon>Bionectriaceae</taxon>
        <taxon>Clonostachys</taxon>
    </lineage>
</organism>
<name>A0A9N9VAY4_9HYPO</name>
<accession>A0A9N9VAY4</accession>
<comment type="caution">
    <text evidence="5">The sequence shown here is derived from an EMBL/GenBank/DDBJ whole genome shotgun (WGS) entry which is preliminary data.</text>
</comment>
<keyword evidence="6" id="KW-1185">Reference proteome</keyword>
<evidence type="ECO:0000256" key="2">
    <source>
        <dbReference type="ARBA" id="ARBA00022840"/>
    </source>
</evidence>
<dbReference type="PANTHER" id="PTHR27001:SF931">
    <property type="entry name" value="OS11G0664100 PROTEIN"/>
    <property type="match status" value="1"/>
</dbReference>
<gene>
    <name evidence="5" type="ORF">CRHIZ90672A_00012833</name>
</gene>
<dbReference type="PANTHER" id="PTHR27001">
    <property type="entry name" value="OS01G0253100 PROTEIN"/>
    <property type="match status" value="1"/>
</dbReference>
<dbReference type="Pfam" id="PF00069">
    <property type="entry name" value="Pkinase"/>
    <property type="match status" value="1"/>
</dbReference>
<dbReference type="GO" id="GO:0005886">
    <property type="term" value="C:plasma membrane"/>
    <property type="evidence" value="ECO:0007669"/>
    <property type="project" value="TreeGrafter"/>
</dbReference>
<feature type="compositionally biased region" description="Basic and acidic residues" evidence="3">
    <location>
        <begin position="150"/>
        <end position="163"/>
    </location>
</feature>
<dbReference type="PROSITE" id="PS50011">
    <property type="entry name" value="PROTEIN_KINASE_DOM"/>
    <property type="match status" value="1"/>
</dbReference>
<dbReference type="OrthoDB" id="1668230at2759"/>
<reference evidence="5" key="1">
    <citation type="submission" date="2021-10" db="EMBL/GenBank/DDBJ databases">
        <authorList>
            <person name="Piombo E."/>
        </authorList>
    </citation>
    <scope>NUCLEOTIDE SEQUENCE</scope>
</reference>
<dbReference type="InterPro" id="IPR000719">
    <property type="entry name" value="Prot_kinase_dom"/>
</dbReference>
<dbReference type="SUPFAM" id="SSF56112">
    <property type="entry name" value="Protein kinase-like (PK-like)"/>
    <property type="match status" value="1"/>
</dbReference>
<evidence type="ECO:0000313" key="5">
    <source>
        <dbReference type="EMBL" id="CAH0022712.1"/>
    </source>
</evidence>
<dbReference type="InterPro" id="IPR011009">
    <property type="entry name" value="Kinase-like_dom_sf"/>
</dbReference>
<evidence type="ECO:0000256" key="1">
    <source>
        <dbReference type="ARBA" id="ARBA00022741"/>
    </source>
</evidence>
<dbReference type="GO" id="GO:0005524">
    <property type="term" value="F:ATP binding"/>
    <property type="evidence" value="ECO:0007669"/>
    <property type="project" value="UniProtKB-KW"/>
</dbReference>
<dbReference type="Gene3D" id="1.10.510.10">
    <property type="entry name" value="Transferase(Phosphotransferase) domain 1"/>
    <property type="match status" value="1"/>
</dbReference>
<dbReference type="GO" id="GO:0004672">
    <property type="term" value="F:protein kinase activity"/>
    <property type="evidence" value="ECO:0007669"/>
    <property type="project" value="InterPro"/>
</dbReference>
<feature type="domain" description="Protein kinase" evidence="4">
    <location>
        <begin position="53"/>
        <end position="257"/>
    </location>
</feature>
<keyword evidence="1" id="KW-0547">Nucleotide-binding</keyword>
<protein>
    <recommendedName>
        <fullName evidence="4">Protein kinase domain-containing protein</fullName>
    </recommendedName>
</protein>